<name>A0A2V4BQ29_9FLAO</name>
<dbReference type="GO" id="GO:0003700">
    <property type="term" value="F:DNA-binding transcription factor activity"/>
    <property type="evidence" value="ECO:0007669"/>
    <property type="project" value="InterPro"/>
</dbReference>
<evidence type="ECO:0008006" key="7">
    <source>
        <dbReference type="Google" id="ProtNLM"/>
    </source>
</evidence>
<dbReference type="OrthoDB" id="1451418at2"/>
<dbReference type="InterPro" id="IPR018060">
    <property type="entry name" value="HTH_AraC"/>
</dbReference>
<dbReference type="SUPFAM" id="SSF55785">
    <property type="entry name" value="PYP-like sensor domain (PAS domain)"/>
    <property type="match status" value="1"/>
</dbReference>
<reference evidence="5 6" key="1">
    <citation type="submission" date="2018-05" db="EMBL/GenBank/DDBJ databases">
        <title>Flavobacterium sp. strain IMCC34759, incomplete genome.</title>
        <authorList>
            <person name="Joung Y."/>
            <person name="Cho J."/>
        </authorList>
    </citation>
    <scope>NUCLEOTIDE SEQUENCE [LARGE SCALE GENOMIC DNA]</scope>
    <source>
        <strain evidence="5 6">IMCC34759</strain>
    </source>
</reference>
<dbReference type="EMBL" id="QJHK01000007">
    <property type="protein sequence ID" value="PXY40867.1"/>
    <property type="molecule type" value="Genomic_DNA"/>
</dbReference>
<dbReference type="CDD" id="cd00130">
    <property type="entry name" value="PAS"/>
    <property type="match status" value="1"/>
</dbReference>
<dbReference type="Pfam" id="PF12833">
    <property type="entry name" value="HTH_18"/>
    <property type="match status" value="1"/>
</dbReference>
<dbReference type="PROSITE" id="PS01124">
    <property type="entry name" value="HTH_ARAC_FAMILY_2"/>
    <property type="match status" value="1"/>
</dbReference>
<feature type="domain" description="HTH araC/xylS-type" evidence="3">
    <location>
        <begin position="201"/>
        <end position="300"/>
    </location>
</feature>
<evidence type="ECO:0000313" key="6">
    <source>
        <dbReference type="Proteomes" id="UP000247903"/>
    </source>
</evidence>
<dbReference type="PROSITE" id="PS50112">
    <property type="entry name" value="PAS"/>
    <property type="match status" value="1"/>
</dbReference>
<dbReference type="GO" id="GO:0043565">
    <property type="term" value="F:sequence-specific DNA binding"/>
    <property type="evidence" value="ECO:0007669"/>
    <property type="project" value="InterPro"/>
</dbReference>
<organism evidence="5 6">
    <name type="scientific">Flavobacterium cheongpyeongense</name>
    <dbReference type="NCBI Taxonomy" id="2212651"/>
    <lineage>
        <taxon>Bacteria</taxon>
        <taxon>Pseudomonadati</taxon>
        <taxon>Bacteroidota</taxon>
        <taxon>Flavobacteriia</taxon>
        <taxon>Flavobacteriales</taxon>
        <taxon>Flavobacteriaceae</taxon>
        <taxon>Flavobacterium</taxon>
    </lineage>
</organism>
<feature type="domain" description="PAS" evidence="4">
    <location>
        <begin position="71"/>
        <end position="114"/>
    </location>
</feature>
<keyword evidence="6" id="KW-1185">Reference proteome</keyword>
<dbReference type="Proteomes" id="UP000247903">
    <property type="component" value="Unassembled WGS sequence"/>
</dbReference>
<dbReference type="Gene3D" id="1.10.10.60">
    <property type="entry name" value="Homeodomain-like"/>
    <property type="match status" value="1"/>
</dbReference>
<keyword evidence="2" id="KW-0804">Transcription</keyword>
<dbReference type="Pfam" id="PF13426">
    <property type="entry name" value="PAS_9"/>
    <property type="match status" value="1"/>
</dbReference>
<evidence type="ECO:0000256" key="1">
    <source>
        <dbReference type="ARBA" id="ARBA00023015"/>
    </source>
</evidence>
<dbReference type="RefSeq" id="WP_110306479.1">
    <property type="nucleotide sequence ID" value="NZ_QJHK01000007.1"/>
</dbReference>
<dbReference type="PANTHER" id="PTHR47893">
    <property type="entry name" value="REGULATORY PROTEIN PCHR"/>
    <property type="match status" value="1"/>
</dbReference>
<evidence type="ECO:0000259" key="3">
    <source>
        <dbReference type="PROSITE" id="PS01124"/>
    </source>
</evidence>
<evidence type="ECO:0000256" key="2">
    <source>
        <dbReference type="ARBA" id="ARBA00023163"/>
    </source>
</evidence>
<comment type="caution">
    <text evidence="5">The sequence shown here is derived from an EMBL/GenBank/DDBJ whole genome shotgun (WGS) entry which is preliminary data.</text>
</comment>
<gene>
    <name evidence="5" type="ORF">DMB65_09810</name>
</gene>
<dbReference type="InterPro" id="IPR053142">
    <property type="entry name" value="PchR_regulatory_protein"/>
</dbReference>
<protein>
    <recommendedName>
        <fullName evidence="7">HTH araC/xylS-type domain-containing protein</fullName>
    </recommendedName>
</protein>
<dbReference type="SUPFAM" id="SSF46689">
    <property type="entry name" value="Homeodomain-like"/>
    <property type="match status" value="1"/>
</dbReference>
<dbReference type="InterPro" id="IPR000014">
    <property type="entry name" value="PAS"/>
</dbReference>
<evidence type="ECO:0000259" key="4">
    <source>
        <dbReference type="PROSITE" id="PS50112"/>
    </source>
</evidence>
<sequence length="314" mass="36349">MKSPHNRQRMVSMHKMLFEMARGNFNNQIPLSSYDDEIETLVVLVNMVAEELKESAFHSGFVNPYITHRMITPATFILDENHSIKDVNQGALKILGYDSIEMLSRPLQEFLLDDFSDMSDLERKELEEILLSGEIITLNFITYKKLIVSAECSVSRLSEGKFTVLSFIAPFLQLDDAVPELYETKEQKQHNFRKADARLMQGVYDYVLANLAEPLPSIKELARLFGTNDFKLKDGFRYFFHTSIYQFYTEERLKRAYLMIEQTDIPLKNISFMNGFNSYPNFSKSFKKRFGFSPKELGRNKTGGFFSTGDFNPS</sequence>
<dbReference type="AlphaFoldDB" id="A0A2V4BQ29"/>
<keyword evidence="1" id="KW-0805">Transcription regulation</keyword>
<dbReference type="SMART" id="SM00342">
    <property type="entry name" value="HTH_ARAC"/>
    <property type="match status" value="1"/>
</dbReference>
<dbReference type="PANTHER" id="PTHR47893:SF1">
    <property type="entry name" value="REGULATORY PROTEIN PCHR"/>
    <property type="match status" value="1"/>
</dbReference>
<proteinExistence type="predicted"/>
<accession>A0A2V4BQ29</accession>
<dbReference type="InterPro" id="IPR035965">
    <property type="entry name" value="PAS-like_dom_sf"/>
</dbReference>
<evidence type="ECO:0000313" key="5">
    <source>
        <dbReference type="EMBL" id="PXY40867.1"/>
    </source>
</evidence>
<dbReference type="Gene3D" id="3.30.450.20">
    <property type="entry name" value="PAS domain"/>
    <property type="match status" value="1"/>
</dbReference>
<dbReference type="InterPro" id="IPR009057">
    <property type="entry name" value="Homeodomain-like_sf"/>
</dbReference>